<reference evidence="1 2" key="1">
    <citation type="submission" date="2018-05" db="EMBL/GenBank/DDBJ databases">
        <title>Genomic analysis of Gracilibacillus dipsosauri DD1 reveals novel features of a salt-tolerant amylase.</title>
        <authorList>
            <person name="Deutch C.E."/>
            <person name="Yang S."/>
        </authorList>
    </citation>
    <scope>NUCLEOTIDE SEQUENCE [LARGE SCALE GENOMIC DNA]</scope>
    <source>
        <strain evidence="1 2">DD1</strain>
    </source>
</reference>
<dbReference type="EMBL" id="QGTD01000013">
    <property type="protein sequence ID" value="PWU67557.1"/>
    <property type="molecule type" value="Genomic_DNA"/>
</dbReference>
<comment type="caution">
    <text evidence="1">The sequence shown here is derived from an EMBL/GenBank/DDBJ whole genome shotgun (WGS) entry which is preliminary data.</text>
</comment>
<organism evidence="1 2">
    <name type="scientific">Gracilibacillus dipsosauri</name>
    <dbReference type="NCBI Taxonomy" id="178340"/>
    <lineage>
        <taxon>Bacteria</taxon>
        <taxon>Bacillati</taxon>
        <taxon>Bacillota</taxon>
        <taxon>Bacilli</taxon>
        <taxon>Bacillales</taxon>
        <taxon>Bacillaceae</taxon>
        <taxon>Gracilibacillus</taxon>
    </lineage>
</organism>
<protein>
    <submittedName>
        <fullName evidence="1">Uncharacterized protein</fullName>
    </submittedName>
</protein>
<dbReference type="RefSeq" id="WP_109984925.1">
    <property type="nucleotide sequence ID" value="NZ_JAJUIE010000012.1"/>
</dbReference>
<accession>A0A317KVN4</accession>
<name>A0A317KVN4_9BACI</name>
<dbReference type="PANTHER" id="PTHR36848">
    <property type="entry name" value="DNA-BINDING PROTEIN (PUTATIVE SECRETED PROTEIN)-RELATED"/>
    <property type="match status" value="1"/>
</dbReference>
<dbReference type="AlphaFoldDB" id="A0A317KVN4"/>
<evidence type="ECO:0000313" key="1">
    <source>
        <dbReference type="EMBL" id="PWU67557.1"/>
    </source>
</evidence>
<proteinExistence type="predicted"/>
<dbReference type="Proteomes" id="UP000245624">
    <property type="component" value="Unassembled WGS sequence"/>
</dbReference>
<dbReference type="NCBIfam" id="NF045579">
    <property type="entry name" value="rhamnoside_JR"/>
    <property type="match status" value="1"/>
</dbReference>
<sequence>MGFSYQQFLKPDTEFSAMPFWFWNDQLDKSKLRSQLIDFQSKGVEGFVLHPRKGIPNNTPYLSDEFMDYVKFAVEEADKRGMHVILYDEAMYPSGAANGKVVEKNPQYGSRGLYALETDIFDSTVEIPLKPEDRIVAVYLACKDSDQDYNPEKISCIFPLNAQIIQLRENIATIPNEVMDQFFQTNQRNKEDYRCIALIESYTFGTIRGIHANQDDGEVNAPRSADLLNPEAVESFMEITHERYRQVVGEYFGGTIFAMFTDEPDITGRNAQSGGIAWTNNFERYVYQEGVHVEDLLGLFFSVGEKTDDVRQKYEKAVNKRLMETYYIPIANWCQQNNLHLTGHPAKSDDIELLEPFTIPGQDVVWRWVAPEDEKGLIGEHSTAGKCGADLARHFDRRRNLNEYLGVCGVDNSWNLSAADMKWYTDWLAVRGVNLFCPHAFYYSIKGRERSHERPPDVGPNNAWWPYYHFFSTYIKRVSWLMTDSVNQAEIAILASNNHLPWKMAKYFFQHQIEFNYLHESLFTKEKIMISGDRLNIGNYSYQAVVIDEQKWLEVDQAVKQTLTKFTQNGGKVYWVTTKSKAESMPDIITVSPDDLASIHHYFSHYRYAKLSNECPNIRITKGNKSGQLFYFMTNEGEELYKGTIKFSNDFPVEEWNPWTGSRQKLATTNGEYQLELPYRESVIWIVDSSQGERERKKEARPAKWIEINPRLQPESNKLEYWDKQTLSDWSKTDGLQYFSGTMTYPFVFDYQGDKVDEVTIDLGEVYEIAEVSLNHSEPVVKMWPPYKVNVPGESLVNGENSLNIRITNNSAVKMDKQHLPSGLIGPVKVLGKIYDE</sequence>
<dbReference type="PANTHER" id="PTHR36848:SF2">
    <property type="entry name" value="SECRETED PROTEIN"/>
    <property type="match status" value="1"/>
</dbReference>
<evidence type="ECO:0000313" key="2">
    <source>
        <dbReference type="Proteomes" id="UP000245624"/>
    </source>
</evidence>
<gene>
    <name evidence="1" type="ORF">DLJ74_13920</name>
</gene>
<dbReference type="OrthoDB" id="9761519at2"/>
<keyword evidence="2" id="KW-1185">Reference proteome</keyword>
<dbReference type="InterPro" id="IPR053161">
    <property type="entry name" value="Ulvan_degrading_GH"/>
</dbReference>